<evidence type="ECO:0000313" key="1">
    <source>
        <dbReference type="EMBL" id="KAL0566467.1"/>
    </source>
</evidence>
<comment type="caution">
    <text evidence="1">The sequence shown here is derived from an EMBL/GenBank/DDBJ whole genome shotgun (WGS) entry which is preliminary data.</text>
</comment>
<dbReference type="EMBL" id="JBAHYK010001889">
    <property type="protein sequence ID" value="KAL0566467.1"/>
    <property type="molecule type" value="Genomic_DNA"/>
</dbReference>
<evidence type="ECO:0000313" key="2">
    <source>
        <dbReference type="Proteomes" id="UP001465976"/>
    </source>
</evidence>
<organism evidence="1 2">
    <name type="scientific">Marasmius crinis-equi</name>
    <dbReference type="NCBI Taxonomy" id="585013"/>
    <lineage>
        <taxon>Eukaryota</taxon>
        <taxon>Fungi</taxon>
        <taxon>Dikarya</taxon>
        <taxon>Basidiomycota</taxon>
        <taxon>Agaricomycotina</taxon>
        <taxon>Agaricomycetes</taxon>
        <taxon>Agaricomycetidae</taxon>
        <taxon>Agaricales</taxon>
        <taxon>Marasmiineae</taxon>
        <taxon>Marasmiaceae</taxon>
        <taxon>Marasmius</taxon>
    </lineage>
</organism>
<name>A0ABR3EU82_9AGAR</name>
<keyword evidence="2" id="KW-1185">Reference proteome</keyword>
<dbReference type="Gene3D" id="3.80.10.10">
    <property type="entry name" value="Ribonuclease Inhibitor"/>
    <property type="match status" value="1"/>
</dbReference>
<dbReference type="SUPFAM" id="SSF52047">
    <property type="entry name" value="RNI-like"/>
    <property type="match status" value="1"/>
</dbReference>
<proteinExistence type="predicted"/>
<sequence length="428" mass="47926">MLRRSKMAPLDVAWRAWGALEEDRSIQDIANHISRITRLKLAAPVNWPQPEGVMGQAVSRLTNTAPLLVSLHLDGIWNDVQPSRLALPPSFLGEHTPRLTELVLEGPFISWDSPLFRNNLTILKVRHFGNSSAYLPDCDELIAVLGWIPNLEELELRNAVPQRPPVRTRRMTASLQRLRSFVLTGQTALNMAYLMERISFPPQAHLRLLLEDIDLTFDSLSESGAHITSSLQKVFSKADPNLFTSLVVDDGQILARGCACPDAAKCSFLDCPSTFTQCRLLFTGDFGPLSGAIVREIVDESLPIAGIRSLKLVSEVDPSTGNCWIPAGGFALLQNLATVTISRPNAREFVEVFSRTNGETMSFPVLRVMQMDGVTFDNALFDVFRRGLQMRVEKDVRIRSLTLRCCTVKEKRLRQLQHLILNIKCWSL</sequence>
<protein>
    <submittedName>
        <fullName evidence="1">Uncharacterized protein</fullName>
    </submittedName>
</protein>
<reference evidence="1 2" key="1">
    <citation type="submission" date="2024-02" db="EMBL/GenBank/DDBJ databases">
        <title>A draft genome for the cacao thread blight pathogen Marasmius crinis-equi.</title>
        <authorList>
            <person name="Cohen S.P."/>
            <person name="Baruah I.K."/>
            <person name="Amoako-Attah I."/>
            <person name="Bukari Y."/>
            <person name="Meinhardt L.W."/>
            <person name="Bailey B.A."/>
        </authorList>
    </citation>
    <scope>NUCLEOTIDE SEQUENCE [LARGE SCALE GENOMIC DNA]</scope>
    <source>
        <strain evidence="1 2">GH-76</strain>
    </source>
</reference>
<accession>A0ABR3EU82</accession>
<dbReference type="InterPro" id="IPR032675">
    <property type="entry name" value="LRR_dom_sf"/>
</dbReference>
<dbReference type="Proteomes" id="UP001465976">
    <property type="component" value="Unassembled WGS sequence"/>
</dbReference>
<gene>
    <name evidence="1" type="ORF">V5O48_015541</name>
</gene>